<evidence type="ECO:0000313" key="2">
    <source>
        <dbReference type="Proteomes" id="UP001152888"/>
    </source>
</evidence>
<organism evidence="1 2">
    <name type="scientific">Acanthoscelides obtectus</name>
    <name type="common">Bean weevil</name>
    <name type="synonym">Bruchus obtectus</name>
    <dbReference type="NCBI Taxonomy" id="200917"/>
    <lineage>
        <taxon>Eukaryota</taxon>
        <taxon>Metazoa</taxon>
        <taxon>Ecdysozoa</taxon>
        <taxon>Arthropoda</taxon>
        <taxon>Hexapoda</taxon>
        <taxon>Insecta</taxon>
        <taxon>Pterygota</taxon>
        <taxon>Neoptera</taxon>
        <taxon>Endopterygota</taxon>
        <taxon>Coleoptera</taxon>
        <taxon>Polyphaga</taxon>
        <taxon>Cucujiformia</taxon>
        <taxon>Chrysomeloidea</taxon>
        <taxon>Chrysomelidae</taxon>
        <taxon>Bruchinae</taxon>
        <taxon>Bruchini</taxon>
        <taxon>Acanthoscelides</taxon>
    </lineage>
</organism>
<protein>
    <submittedName>
        <fullName evidence="1">Uncharacterized protein</fullName>
    </submittedName>
</protein>
<dbReference type="EMBL" id="CAKOFQ010006681">
    <property type="protein sequence ID" value="CAH1959216.1"/>
    <property type="molecule type" value="Genomic_DNA"/>
</dbReference>
<dbReference type="AlphaFoldDB" id="A0A9P0NZJ0"/>
<reference evidence="1" key="1">
    <citation type="submission" date="2022-03" db="EMBL/GenBank/DDBJ databases">
        <authorList>
            <person name="Sayadi A."/>
        </authorList>
    </citation>
    <scope>NUCLEOTIDE SEQUENCE</scope>
</reference>
<comment type="caution">
    <text evidence="1">The sequence shown here is derived from an EMBL/GenBank/DDBJ whole genome shotgun (WGS) entry which is preliminary data.</text>
</comment>
<proteinExistence type="predicted"/>
<name>A0A9P0NZJ0_ACAOB</name>
<evidence type="ECO:0000313" key="1">
    <source>
        <dbReference type="EMBL" id="CAH1959216.1"/>
    </source>
</evidence>
<gene>
    <name evidence="1" type="ORF">ACAOBT_LOCUS3068</name>
</gene>
<accession>A0A9P0NZJ0</accession>
<keyword evidence="2" id="KW-1185">Reference proteome</keyword>
<sequence>MEIFITLLGGQTGSSEYVNVDLPFLARLGSDAIVNAMVVTQLYHLFKKTERG</sequence>
<dbReference type="Proteomes" id="UP001152888">
    <property type="component" value="Unassembled WGS sequence"/>
</dbReference>